<keyword evidence="13 17" id="KW-0503">Monooxygenase</keyword>
<evidence type="ECO:0000256" key="10">
    <source>
        <dbReference type="ARBA" id="ARBA00022848"/>
    </source>
</evidence>
<comment type="subcellular location">
    <subcellularLocation>
        <location evidence="4">Endoplasmic reticulum membrane</location>
        <topology evidence="4">Peripheral membrane protein</topology>
    </subcellularLocation>
    <subcellularLocation>
        <location evidence="3">Microsome membrane</location>
        <topology evidence="3">Peripheral membrane protein</topology>
    </subcellularLocation>
</comment>
<evidence type="ECO:0000256" key="15">
    <source>
        <dbReference type="ARBA" id="ARBA00047827"/>
    </source>
</evidence>
<evidence type="ECO:0000256" key="17">
    <source>
        <dbReference type="RuleBase" id="RU000461"/>
    </source>
</evidence>
<evidence type="ECO:0000313" key="19">
    <source>
        <dbReference type="EMBL" id="CAH1637510.1"/>
    </source>
</evidence>
<evidence type="ECO:0000256" key="11">
    <source>
        <dbReference type="ARBA" id="ARBA00023002"/>
    </source>
</evidence>
<dbReference type="GO" id="GO:0005789">
    <property type="term" value="C:endoplasmic reticulum membrane"/>
    <property type="evidence" value="ECO:0007669"/>
    <property type="project" value="UniProtKB-SubCell"/>
</dbReference>
<feature type="binding site" description="axial binding residue" evidence="16">
    <location>
        <position position="442"/>
    </location>
    <ligand>
        <name>heme</name>
        <dbReference type="ChEBI" id="CHEBI:30413"/>
    </ligand>
    <ligandPart>
        <name>Fe</name>
        <dbReference type="ChEBI" id="CHEBI:18248"/>
    </ligandPart>
</feature>
<keyword evidence="20" id="KW-1185">Reference proteome</keyword>
<dbReference type="FunFam" id="1.10.630.10:FF:000182">
    <property type="entry name" value="Cytochrome P450 3A4"/>
    <property type="match status" value="1"/>
</dbReference>
<dbReference type="EMBL" id="LR824546">
    <property type="protein sequence ID" value="CAH1637510.1"/>
    <property type="molecule type" value="Genomic_DNA"/>
</dbReference>
<keyword evidence="18" id="KW-0175">Coiled coil</keyword>
<dbReference type="GO" id="GO:0016712">
    <property type="term" value="F:oxidoreductase activity, acting on paired donors, with incorporation or reduction of molecular oxygen, reduced flavin or flavoprotein as one donor, and incorporation of one atom of oxygen"/>
    <property type="evidence" value="ECO:0007669"/>
    <property type="project" value="UniProtKB-EC"/>
</dbReference>
<protein>
    <recommendedName>
        <fullName evidence="6">unspecific monooxygenase</fullName>
        <ecNumber evidence="6">1.14.14.1</ecNumber>
    </recommendedName>
</protein>
<evidence type="ECO:0000256" key="18">
    <source>
        <dbReference type="SAM" id="Coils"/>
    </source>
</evidence>
<evidence type="ECO:0000256" key="8">
    <source>
        <dbReference type="ARBA" id="ARBA00022723"/>
    </source>
</evidence>
<evidence type="ECO:0000313" key="20">
    <source>
        <dbReference type="Proteomes" id="UP001153321"/>
    </source>
</evidence>
<evidence type="ECO:0000256" key="1">
    <source>
        <dbReference type="ARBA" id="ARBA00001971"/>
    </source>
</evidence>
<comment type="catalytic activity">
    <reaction evidence="15">
        <text>an organic molecule + reduced [NADPH--hemoprotein reductase] + O2 = an alcohol + oxidized [NADPH--hemoprotein reductase] + H2O + H(+)</text>
        <dbReference type="Rhea" id="RHEA:17149"/>
        <dbReference type="Rhea" id="RHEA-COMP:11964"/>
        <dbReference type="Rhea" id="RHEA-COMP:11965"/>
        <dbReference type="ChEBI" id="CHEBI:15377"/>
        <dbReference type="ChEBI" id="CHEBI:15378"/>
        <dbReference type="ChEBI" id="CHEBI:15379"/>
        <dbReference type="ChEBI" id="CHEBI:30879"/>
        <dbReference type="ChEBI" id="CHEBI:57618"/>
        <dbReference type="ChEBI" id="CHEBI:58210"/>
        <dbReference type="ChEBI" id="CHEBI:142491"/>
        <dbReference type="EC" id="1.14.14.1"/>
    </reaction>
</comment>
<keyword evidence="9" id="KW-0256">Endoplasmic reticulum</keyword>
<dbReference type="PANTHER" id="PTHR24292">
    <property type="entry name" value="CYTOCHROME P450"/>
    <property type="match status" value="1"/>
</dbReference>
<keyword evidence="10" id="KW-0492">Microsome</keyword>
<dbReference type="Proteomes" id="UP001153321">
    <property type="component" value="Chromosome 15"/>
</dbReference>
<dbReference type="PANTHER" id="PTHR24292:SF104">
    <property type="entry name" value="CYTOCHROME P450 308A1-RELATED"/>
    <property type="match status" value="1"/>
</dbReference>
<organism evidence="19 20">
    <name type="scientific">Spodoptera littoralis</name>
    <name type="common">Egyptian cotton leafworm</name>
    <dbReference type="NCBI Taxonomy" id="7109"/>
    <lineage>
        <taxon>Eukaryota</taxon>
        <taxon>Metazoa</taxon>
        <taxon>Ecdysozoa</taxon>
        <taxon>Arthropoda</taxon>
        <taxon>Hexapoda</taxon>
        <taxon>Insecta</taxon>
        <taxon>Pterygota</taxon>
        <taxon>Neoptera</taxon>
        <taxon>Endopterygota</taxon>
        <taxon>Lepidoptera</taxon>
        <taxon>Glossata</taxon>
        <taxon>Ditrysia</taxon>
        <taxon>Noctuoidea</taxon>
        <taxon>Noctuidae</taxon>
        <taxon>Amphipyrinae</taxon>
        <taxon>Spodoptera</taxon>
    </lineage>
</organism>
<dbReference type="EC" id="1.14.14.1" evidence="6"/>
<sequence>MFAILLFMVVLFFSLWLLNKWRKVKSYWLEKGVPHYPPHPILGSLTFLQRENPSIWMRRVYNDFKAPYVGMWLFWRPALVVNSPEIARRILVKDADVFRNRFVSSGKSDPTGSLNVFTVNDPLWSKLRRRLTLVFTAAKLRSLNGITIAKTKDFIRRLEIESKKPDLIDLRKICTDFTTDVIGESAFGITSNSLTDGDSIMRRVTREFQAFNLHRGLSWSSIFFFPELVDIFRFSFFPKDTMKLLRKIFRTMVEQRGGYDKDIKDARDLLDALLKIKKEADMENEEMTEDILLAQAAVFLLGGFDTSGAALTWTMYELAWNPLYQEKLYEDILNMKRKIGDRGFDSTVLAEVGYLDCVIKETLRIYPPMGWLDRIATKEYQIDEKLTIPAGTAVYVNGVSMQMDPEYFPNPEVFNPDRFLPENERNIKPYTFMPFGEGPRNCIGMRFAYQTLRQALAEILLKYEIKVIPGTLKPSEIEIEKNGMFYMPSGKMSVQFVQRDNEFVNEL</sequence>
<evidence type="ECO:0000256" key="16">
    <source>
        <dbReference type="PIRSR" id="PIRSR602403-1"/>
    </source>
</evidence>
<evidence type="ECO:0000256" key="13">
    <source>
        <dbReference type="ARBA" id="ARBA00023033"/>
    </source>
</evidence>
<dbReference type="PRINTS" id="PR00465">
    <property type="entry name" value="EP450IV"/>
</dbReference>
<dbReference type="GO" id="GO:0020037">
    <property type="term" value="F:heme binding"/>
    <property type="evidence" value="ECO:0007669"/>
    <property type="project" value="InterPro"/>
</dbReference>
<evidence type="ECO:0000256" key="5">
    <source>
        <dbReference type="ARBA" id="ARBA00010617"/>
    </source>
</evidence>
<dbReference type="CDD" id="cd11056">
    <property type="entry name" value="CYP6-like"/>
    <property type="match status" value="1"/>
</dbReference>
<accession>A0A9P0HZP5</accession>
<dbReference type="InterPro" id="IPR050476">
    <property type="entry name" value="Insect_CytP450_Detox"/>
</dbReference>
<comment type="cofactor">
    <cofactor evidence="1 16">
        <name>heme</name>
        <dbReference type="ChEBI" id="CHEBI:30413"/>
    </cofactor>
</comment>
<dbReference type="Gene3D" id="1.10.630.10">
    <property type="entry name" value="Cytochrome P450"/>
    <property type="match status" value="1"/>
</dbReference>
<gene>
    <name evidence="19" type="ORF">SPLIT_LOCUS2871</name>
</gene>
<evidence type="ECO:0000256" key="4">
    <source>
        <dbReference type="ARBA" id="ARBA00004406"/>
    </source>
</evidence>
<dbReference type="InterPro" id="IPR002403">
    <property type="entry name" value="Cyt_P450_E_grp-IV"/>
</dbReference>
<name>A0A9P0HZP5_SPOLI</name>
<comment type="similarity">
    <text evidence="5 17">Belongs to the cytochrome P450 family.</text>
</comment>
<evidence type="ECO:0000256" key="12">
    <source>
        <dbReference type="ARBA" id="ARBA00023004"/>
    </source>
</evidence>
<dbReference type="GO" id="GO:0005506">
    <property type="term" value="F:iron ion binding"/>
    <property type="evidence" value="ECO:0007669"/>
    <property type="project" value="InterPro"/>
</dbReference>
<feature type="coiled-coil region" evidence="18">
    <location>
        <begin position="263"/>
        <end position="290"/>
    </location>
</feature>
<reference evidence="19" key="1">
    <citation type="submission" date="2022-02" db="EMBL/GenBank/DDBJ databases">
        <authorList>
            <person name="King R."/>
        </authorList>
    </citation>
    <scope>NUCLEOTIDE SEQUENCE</scope>
</reference>
<keyword evidence="14" id="KW-0472">Membrane</keyword>
<dbReference type="Pfam" id="PF00067">
    <property type="entry name" value="p450"/>
    <property type="match status" value="1"/>
</dbReference>
<dbReference type="InterPro" id="IPR017972">
    <property type="entry name" value="Cyt_P450_CS"/>
</dbReference>
<dbReference type="SUPFAM" id="SSF48264">
    <property type="entry name" value="Cytochrome P450"/>
    <property type="match status" value="1"/>
</dbReference>
<dbReference type="InterPro" id="IPR001128">
    <property type="entry name" value="Cyt_P450"/>
</dbReference>
<evidence type="ECO:0000256" key="2">
    <source>
        <dbReference type="ARBA" id="ARBA00003690"/>
    </source>
</evidence>
<evidence type="ECO:0000256" key="14">
    <source>
        <dbReference type="ARBA" id="ARBA00023136"/>
    </source>
</evidence>
<dbReference type="PROSITE" id="PS00086">
    <property type="entry name" value="CYTOCHROME_P450"/>
    <property type="match status" value="1"/>
</dbReference>
<proteinExistence type="inferred from homology"/>
<dbReference type="PRINTS" id="PR00385">
    <property type="entry name" value="P450"/>
</dbReference>
<evidence type="ECO:0000256" key="3">
    <source>
        <dbReference type="ARBA" id="ARBA00004174"/>
    </source>
</evidence>
<dbReference type="InterPro" id="IPR036396">
    <property type="entry name" value="Cyt_P450_sf"/>
</dbReference>
<keyword evidence="11 17" id="KW-0560">Oxidoreductase</keyword>
<evidence type="ECO:0000256" key="9">
    <source>
        <dbReference type="ARBA" id="ARBA00022824"/>
    </source>
</evidence>
<evidence type="ECO:0000256" key="6">
    <source>
        <dbReference type="ARBA" id="ARBA00012109"/>
    </source>
</evidence>
<comment type="function">
    <text evidence="2">May be involved in the metabolism of insect hormones and in the breakdown of synthetic insecticides.</text>
</comment>
<keyword evidence="7 16" id="KW-0349">Heme</keyword>
<keyword evidence="12 16" id="KW-0408">Iron</keyword>
<dbReference type="AlphaFoldDB" id="A0A9P0HZP5"/>
<evidence type="ECO:0000256" key="7">
    <source>
        <dbReference type="ARBA" id="ARBA00022617"/>
    </source>
</evidence>
<keyword evidence="8 16" id="KW-0479">Metal-binding</keyword>